<keyword evidence="2" id="KW-1185">Reference proteome</keyword>
<organism evidence="1 2">
    <name type="scientific">Persea americana</name>
    <name type="common">Avocado</name>
    <dbReference type="NCBI Taxonomy" id="3435"/>
    <lineage>
        <taxon>Eukaryota</taxon>
        <taxon>Viridiplantae</taxon>
        <taxon>Streptophyta</taxon>
        <taxon>Embryophyta</taxon>
        <taxon>Tracheophyta</taxon>
        <taxon>Spermatophyta</taxon>
        <taxon>Magnoliopsida</taxon>
        <taxon>Magnoliidae</taxon>
        <taxon>Laurales</taxon>
        <taxon>Lauraceae</taxon>
        <taxon>Persea</taxon>
    </lineage>
</organism>
<dbReference type="EMBL" id="CM056809">
    <property type="protein sequence ID" value="KAJ8649037.1"/>
    <property type="molecule type" value="Genomic_DNA"/>
</dbReference>
<gene>
    <name evidence="1" type="ORF">MRB53_002060</name>
</gene>
<dbReference type="Proteomes" id="UP001234297">
    <property type="component" value="Chromosome 1"/>
</dbReference>
<comment type="caution">
    <text evidence="1">The sequence shown here is derived from an EMBL/GenBank/DDBJ whole genome shotgun (WGS) entry which is preliminary data.</text>
</comment>
<sequence length="144" mass="16743">MHMLPLAELFVNENVSRHGQPVSITSDRDSRFVLRFWKMLHESMGTKLQFSTAYHPQTNGQLERTIHTLEDMLRACVLDFKTQWDKTLPLCEFVYNNSYHSSIGMAPFEALCHAPEPESLQRSDLGDANWEVSNKYIFPRDPRV</sequence>
<evidence type="ECO:0000313" key="2">
    <source>
        <dbReference type="Proteomes" id="UP001234297"/>
    </source>
</evidence>
<protein>
    <submittedName>
        <fullName evidence="1">Uncharacterized protein</fullName>
    </submittedName>
</protein>
<name>A0ACC2MVT6_PERAE</name>
<proteinExistence type="predicted"/>
<reference evidence="1 2" key="1">
    <citation type="journal article" date="2022" name="Hortic Res">
        <title>A haplotype resolved chromosomal level avocado genome allows analysis of novel avocado genes.</title>
        <authorList>
            <person name="Nath O."/>
            <person name="Fletcher S.J."/>
            <person name="Hayward A."/>
            <person name="Shaw L.M."/>
            <person name="Masouleh A.K."/>
            <person name="Furtado A."/>
            <person name="Henry R.J."/>
            <person name="Mitter N."/>
        </authorList>
    </citation>
    <scope>NUCLEOTIDE SEQUENCE [LARGE SCALE GENOMIC DNA]</scope>
    <source>
        <strain evidence="2">cv. Hass</strain>
    </source>
</reference>
<evidence type="ECO:0000313" key="1">
    <source>
        <dbReference type="EMBL" id="KAJ8649037.1"/>
    </source>
</evidence>
<accession>A0ACC2MVT6</accession>